<evidence type="ECO:0008006" key="3">
    <source>
        <dbReference type="Google" id="ProtNLM"/>
    </source>
</evidence>
<dbReference type="Proteomes" id="UP000063789">
    <property type="component" value="Chromosome"/>
</dbReference>
<dbReference type="STRING" id="1136941.ACH46_03365"/>
<protein>
    <recommendedName>
        <fullName evidence="3">DUF5642 domain-containing protein</fullName>
    </recommendedName>
</protein>
<evidence type="ECO:0000313" key="1">
    <source>
        <dbReference type="EMBL" id="ALG83723.1"/>
    </source>
</evidence>
<dbReference type="EMBL" id="CP011853">
    <property type="protein sequence ID" value="ALG83723.1"/>
    <property type="molecule type" value="Genomic_DNA"/>
</dbReference>
<evidence type="ECO:0000313" key="2">
    <source>
        <dbReference type="Proteomes" id="UP000063789"/>
    </source>
</evidence>
<dbReference type="AlphaFoldDB" id="A0A0N9N9Q2"/>
<name>A0A0N9N9Q2_9ACTN</name>
<keyword evidence="2" id="KW-1185">Reference proteome</keyword>
<organism evidence="1 2">
    <name type="scientific">Gordonia phthalatica</name>
    <dbReference type="NCBI Taxonomy" id="1136941"/>
    <lineage>
        <taxon>Bacteria</taxon>
        <taxon>Bacillati</taxon>
        <taxon>Actinomycetota</taxon>
        <taxon>Actinomycetes</taxon>
        <taxon>Mycobacteriales</taxon>
        <taxon>Gordoniaceae</taxon>
        <taxon>Gordonia</taxon>
    </lineage>
</organism>
<reference evidence="2" key="1">
    <citation type="submission" date="2015-06" db="EMBL/GenBank/DDBJ databases">
        <title>Complete genome sequence and metabolic analysis of phthalate degradation pathway in Gordonia sp. QH-11.</title>
        <authorList>
            <person name="Jin D."/>
            <person name="Kong X."/>
            <person name="Bai Z."/>
        </authorList>
    </citation>
    <scope>NUCLEOTIDE SEQUENCE [LARGE SCALE GENOMIC DNA]</scope>
    <source>
        <strain evidence="2">QH-11</strain>
    </source>
</reference>
<gene>
    <name evidence="1" type="ORF">ACH46_03365</name>
</gene>
<accession>A0A0N9N9Q2</accession>
<sequence>MAASVLVGAALLGATACGGDATDADDIQPSDTPSSLRDYLLTAADFPPGTTFQHVAQDKLKDIDPSKQKLPKDPYCARLIKATQVKSTDSDAVVATLEPGVMVMQMAVQPTIDIRAASAAMSGRCAKQETSEGAYDFTLRYTPVRTSVDGATVFRQVGRMADTGQRAGDTYTGYVNRNNVGLTIIMTSLASSPGTEPDLLDPKKFEKYLATIADRAAAASPR</sequence>
<proteinExistence type="predicted"/>
<dbReference type="KEGG" id="goq:ACH46_03365"/>
<dbReference type="PATRIC" id="fig|1136941.3.peg.680"/>
<reference evidence="1 2" key="2">
    <citation type="journal article" date="2017" name="Int. J. Syst. Evol. Microbiol.">
        <title>Gordonia phthalatica sp. nov., a di-n-butyl phthalate-degrading bacterium isolated from activated sludge.</title>
        <authorList>
            <person name="Jin D."/>
            <person name="Kong X."/>
            <person name="Jia M."/>
            <person name="Yu X."/>
            <person name="Wang X."/>
            <person name="Zhuang X."/>
            <person name="Deng Y."/>
            <person name="Bai Z."/>
        </authorList>
    </citation>
    <scope>NUCLEOTIDE SEQUENCE [LARGE SCALE GENOMIC DNA]</scope>
    <source>
        <strain evidence="1 2">QH-11</strain>
    </source>
</reference>